<dbReference type="EMBL" id="LAZR01020608">
    <property type="protein sequence ID" value="KKL88284.1"/>
    <property type="molecule type" value="Genomic_DNA"/>
</dbReference>
<name>A0A0F9FP89_9ZZZZ</name>
<reference evidence="1" key="1">
    <citation type="journal article" date="2015" name="Nature">
        <title>Complex archaea that bridge the gap between prokaryotes and eukaryotes.</title>
        <authorList>
            <person name="Spang A."/>
            <person name="Saw J.H."/>
            <person name="Jorgensen S.L."/>
            <person name="Zaremba-Niedzwiedzka K."/>
            <person name="Martijn J."/>
            <person name="Lind A.E."/>
            <person name="van Eijk R."/>
            <person name="Schleper C."/>
            <person name="Guy L."/>
            <person name="Ettema T.J."/>
        </authorList>
    </citation>
    <scope>NUCLEOTIDE SEQUENCE</scope>
</reference>
<feature type="non-terminal residue" evidence="1">
    <location>
        <position position="58"/>
    </location>
</feature>
<organism evidence="1">
    <name type="scientific">marine sediment metagenome</name>
    <dbReference type="NCBI Taxonomy" id="412755"/>
    <lineage>
        <taxon>unclassified sequences</taxon>
        <taxon>metagenomes</taxon>
        <taxon>ecological metagenomes</taxon>
    </lineage>
</organism>
<gene>
    <name evidence="1" type="ORF">LCGC14_1926230</name>
</gene>
<comment type="caution">
    <text evidence="1">The sequence shown here is derived from an EMBL/GenBank/DDBJ whole genome shotgun (WGS) entry which is preliminary data.</text>
</comment>
<protein>
    <submittedName>
        <fullName evidence="1">Uncharacterized protein</fullName>
    </submittedName>
</protein>
<sequence>MATILEIYANNDSQDLPLNTSAVDWTLLDVSADYLVFSAGSAAVADGQSLPSTADLNS</sequence>
<evidence type="ECO:0000313" key="1">
    <source>
        <dbReference type="EMBL" id="KKL88284.1"/>
    </source>
</evidence>
<accession>A0A0F9FP89</accession>
<dbReference type="AlphaFoldDB" id="A0A0F9FP89"/>
<proteinExistence type="predicted"/>